<dbReference type="EMBL" id="JAUKPO010000002">
    <property type="protein sequence ID" value="MDO1445691.1"/>
    <property type="molecule type" value="Genomic_DNA"/>
</dbReference>
<comment type="catalytic activity">
    <reaction evidence="1">
        <text>ATP + protein L-histidine = ADP + protein N-phospho-L-histidine.</text>
        <dbReference type="EC" id="2.7.13.3"/>
    </reaction>
</comment>
<proteinExistence type="predicted"/>
<evidence type="ECO:0000256" key="12">
    <source>
        <dbReference type="PROSITE-ProRule" id="PRU00110"/>
    </source>
</evidence>
<dbReference type="SMART" id="SM00388">
    <property type="entry name" value="HisKA"/>
    <property type="match status" value="1"/>
</dbReference>
<dbReference type="SUPFAM" id="SSF47384">
    <property type="entry name" value="Homodimeric domain of signal transducing histidine kinase"/>
    <property type="match status" value="1"/>
</dbReference>
<evidence type="ECO:0000259" key="18">
    <source>
        <dbReference type="PROSITE" id="PS50894"/>
    </source>
</evidence>
<dbReference type="SMART" id="SM00091">
    <property type="entry name" value="PAS"/>
    <property type="match status" value="2"/>
</dbReference>
<dbReference type="Gene3D" id="2.10.70.100">
    <property type="match status" value="1"/>
</dbReference>
<evidence type="ECO:0000313" key="19">
    <source>
        <dbReference type="EMBL" id="MDO1445691.1"/>
    </source>
</evidence>
<dbReference type="SMART" id="SM00448">
    <property type="entry name" value="REC"/>
    <property type="match status" value="1"/>
</dbReference>
<dbReference type="InterPro" id="IPR036641">
    <property type="entry name" value="HPT_dom_sf"/>
</dbReference>
<gene>
    <name evidence="19" type="ORF">Q0590_05490</name>
</gene>
<dbReference type="Gene3D" id="3.30.565.10">
    <property type="entry name" value="Histidine kinase-like ATPase, C-terminal domain"/>
    <property type="match status" value="1"/>
</dbReference>
<dbReference type="EC" id="2.7.13.3" evidence="3"/>
<dbReference type="CDD" id="cd00130">
    <property type="entry name" value="PAS"/>
    <property type="match status" value="1"/>
</dbReference>
<evidence type="ECO:0000256" key="2">
    <source>
        <dbReference type="ARBA" id="ARBA00004651"/>
    </source>
</evidence>
<dbReference type="NCBIfam" id="TIGR00229">
    <property type="entry name" value="sensory_box"/>
    <property type="match status" value="1"/>
</dbReference>
<dbReference type="SUPFAM" id="SSF47226">
    <property type="entry name" value="Histidine-containing phosphotransfer domain, HPT domain"/>
    <property type="match status" value="1"/>
</dbReference>
<dbReference type="InterPro" id="IPR036097">
    <property type="entry name" value="HisK_dim/P_sf"/>
</dbReference>
<feature type="domain" description="PAC" evidence="17">
    <location>
        <begin position="87"/>
        <end position="138"/>
    </location>
</feature>
<comment type="caution">
    <text evidence="19">The sequence shown here is derived from an EMBL/GenBank/DDBJ whole genome shotgun (WGS) entry which is preliminary data.</text>
</comment>
<dbReference type="InterPro" id="IPR013655">
    <property type="entry name" value="PAS_fold_3"/>
</dbReference>
<dbReference type="InterPro" id="IPR000700">
    <property type="entry name" value="PAS-assoc_C"/>
</dbReference>
<dbReference type="InterPro" id="IPR011006">
    <property type="entry name" value="CheY-like_superfamily"/>
</dbReference>
<feature type="modified residue" description="4-aspartylphosphate" evidence="13">
    <location>
        <position position="582"/>
    </location>
</feature>
<evidence type="ECO:0000313" key="20">
    <source>
        <dbReference type="Proteomes" id="UP001168528"/>
    </source>
</evidence>
<dbReference type="InterPro" id="IPR035965">
    <property type="entry name" value="PAS-like_dom_sf"/>
</dbReference>
<evidence type="ECO:0000256" key="7">
    <source>
        <dbReference type="ARBA" id="ARBA00022741"/>
    </source>
</evidence>
<dbReference type="RefSeq" id="WP_302036492.1">
    <property type="nucleotide sequence ID" value="NZ_JAUKPO010000002.1"/>
</dbReference>
<keyword evidence="4" id="KW-1003">Cell membrane</keyword>
<dbReference type="CDD" id="cd17546">
    <property type="entry name" value="REC_hyHK_CKI1_RcsC-like"/>
    <property type="match status" value="1"/>
</dbReference>
<dbReference type="Gene3D" id="1.10.287.130">
    <property type="match status" value="1"/>
</dbReference>
<reference evidence="19" key="1">
    <citation type="submission" date="2023-07" db="EMBL/GenBank/DDBJ databases">
        <title>The genome sequence of Rhodocytophaga aerolata KACC 12507.</title>
        <authorList>
            <person name="Zhang X."/>
        </authorList>
    </citation>
    <scope>NUCLEOTIDE SEQUENCE</scope>
    <source>
        <strain evidence="19">KACC 12507</strain>
    </source>
</reference>
<evidence type="ECO:0000259" key="15">
    <source>
        <dbReference type="PROSITE" id="PS50110"/>
    </source>
</evidence>
<evidence type="ECO:0000259" key="17">
    <source>
        <dbReference type="PROSITE" id="PS50113"/>
    </source>
</evidence>
<dbReference type="InterPro" id="IPR001789">
    <property type="entry name" value="Sig_transdc_resp-reg_receiver"/>
</dbReference>
<dbReference type="PROSITE" id="PS50109">
    <property type="entry name" value="HIS_KIN"/>
    <property type="match status" value="1"/>
</dbReference>
<keyword evidence="5 13" id="KW-0597">Phosphoprotein</keyword>
<evidence type="ECO:0000256" key="13">
    <source>
        <dbReference type="PROSITE-ProRule" id="PRU00169"/>
    </source>
</evidence>
<evidence type="ECO:0000256" key="10">
    <source>
        <dbReference type="ARBA" id="ARBA00023012"/>
    </source>
</evidence>
<evidence type="ECO:0000256" key="1">
    <source>
        <dbReference type="ARBA" id="ARBA00000085"/>
    </source>
</evidence>
<feature type="domain" description="Response regulatory" evidence="15">
    <location>
        <begin position="530"/>
        <end position="651"/>
    </location>
</feature>
<organism evidence="19 20">
    <name type="scientific">Rhodocytophaga aerolata</name>
    <dbReference type="NCBI Taxonomy" id="455078"/>
    <lineage>
        <taxon>Bacteria</taxon>
        <taxon>Pseudomonadati</taxon>
        <taxon>Bacteroidota</taxon>
        <taxon>Cytophagia</taxon>
        <taxon>Cytophagales</taxon>
        <taxon>Rhodocytophagaceae</taxon>
        <taxon>Rhodocytophaga</taxon>
    </lineage>
</organism>
<keyword evidence="9" id="KW-1133">Transmembrane helix</keyword>
<dbReference type="SUPFAM" id="SSF55785">
    <property type="entry name" value="PYP-like sensor domain (PAS domain)"/>
    <property type="match status" value="2"/>
</dbReference>
<evidence type="ECO:0000256" key="8">
    <source>
        <dbReference type="ARBA" id="ARBA00022840"/>
    </source>
</evidence>
<protein>
    <recommendedName>
        <fullName evidence="3">histidine kinase</fullName>
        <ecNumber evidence="3">2.7.13.3</ecNumber>
    </recommendedName>
</protein>
<feature type="domain" description="HPt" evidence="18">
    <location>
        <begin position="687"/>
        <end position="788"/>
    </location>
</feature>
<dbReference type="Pfam" id="PF08447">
    <property type="entry name" value="PAS_3"/>
    <property type="match status" value="2"/>
</dbReference>
<feature type="modified residue" description="Phosphohistidine" evidence="12">
    <location>
        <position position="726"/>
    </location>
</feature>
<sequence length="791" mass="89816">MKTRTLHTTSAQEKNLDKLILSNMHDVICLHDKEGKFVYISPSVERQLGYTPAELLNASAYSLVFAEDQQKIESEYLKPLLKGSFNTSFTYRIRKKDSTYIWFETFIWRIDQAEEGISYQSVSRNITERMYAEQRLKVLNESLAEAQKIAHIGNWEYNPVTKEIWWSEELFNIYGLDHASVAPSFEEFVKYIAPDDTQLVFVELNKCIQHGLMYDVTYRIILADQSVKYIHTIGRPVLAADGRVMSIKGICHEVSQQKLAEAQLIKAKELAEESVRMKEQFLANMSHEIRTPLNGIVGVAHLLSKTPLNKEQRQFMEAIKFSADNLMVIINDILDLAKIEAGKMHIEEAPLQVRQVVKNVANMFSIKTNEKNLALVVDVAENVPEYMLGDSVRLNQILLNLVGNAVKFTHTGSITVGVRMIKETEGEATLRFSVKDTGIGIAEDKLQYIFESFTQATHDTTRKFGGTGLGLAICKKLVELQKGKIDIKSTLGEGSEFSIIVPYKKDKTHAASVTREPAIPDKECLPENIRILLAEDNEINRLILINMLKRWKLIKSQVDIATNGKEVLELLSKQTYDLILMDCQMPEMDGYTTTRIIRNELASPTREVPIIAVTASALQQDKEKVFAAGMDDFIPKPFEQADLFNKILSVVRRNPDSVPQLQVKEISQETHEKLFDLSFLKSIAGEDLYELEEIILKFIEKLPIEITLMEQAMAEKNFKQMAAYAHKIKANVRFFGIESLFEIIELLEKTGTVPRNQVDIQILQHHIGTVKNISTKVLAELTKLVTVNSRA</sequence>
<dbReference type="Pfam" id="PF00072">
    <property type="entry name" value="Response_reg"/>
    <property type="match status" value="1"/>
</dbReference>
<evidence type="ECO:0000259" key="16">
    <source>
        <dbReference type="PROSITE" id="PS50112"/>
    </source>
</evidence>
<dbReference type="CDD" id="cd16922">
    <property type="entry name" value="HATPase_EvgS-ArcB-TorS-like"/>
    <property type="match status" value="1"/>
</dbReference>
<dbReference type="PROSITE" id="PS50113">
    <property type="entry name" value="PAC"/>
    <property type="match status" value="2"/>
</dbReference>
<evidence type="ECO:0000256" key="6">
    <source>
        <dbReference type="ARBA" id="ARBA00022692"/>
    </source>
</evidence>
<keyword evidence="8" id="KW-0067">ATP-binding</keyword>
<dbReference type="Pfam" id="PF00512">
    <property type="entry name" value="HisKA"/>
    <property type="match status" value="1"/>
</dbReference>
<dbReference type="Gene3D" id="3.30.450.20">
    <property type="entry name" value="PAS domain"/>
    <property type="match status" value="2"/>
</dbReference>
<evidence type="ECO:0000256" key="5">
    <source>
        <dbReference type="ARBA" id="ARBA00022553"/>
    </source>
</evidence>
<evidence type="ECO:0000256" key="4">
    <source>
        <dbReference type="ARBA" id="ARBA00022475"/>
    </source>
</evidence>
<keyword evidence="7" id="KW-0547">Nucleotide-binding</keyword>
<comment type="subcellular location">
    <subcellularLocation>
        <location evidence="2">Cell membrane</location>
        <topology evidence="2">Multi-pass membrane protein</topology>
    </subcellularLocation>
</comment>
<keyword evidence="20" id="KW-1185">Reference proteome</keyword>
<evidence type="ECO:0000256" key="3">
    <source>
        <dbReference type="ARBA" id="ARBA00012438"/>
    </source>
</evidence>
<evidence type="ECO:0000256" key="9">
    <source>
        <dbReference type="ARBA" id="ARBA00022989"/>
    </source>
</evidence>
<keyword evidence="6" id="KW-0812">Transmembrane</keyword>
<dbReference type="InterPro" id="IPR036890">
    <property type="entry name" value="HATPase_C_sf"/>
</dbReference>
<name>A0ABT8R229_9BACT</name>
<dbReference type="PANTHER" id="PTHR45339:SF1">
    <property type="entry name" value="HYBRID SIGNAL TRANSDUCTION HISTIDINE KINASE J"/>
    <property type="match status" value="1"/>
</dbReference>
<dbReference type="InterPro" id="IPR003661">
    <property type="entry name" value="HisK_dim/P_dom"/>
</dbReference>
<accession>A0ABT8R229</accession>
<dbReference type="InterPro" id="IPR004358">
    <property type="entry name" value="Sig_transdc_His_kin-like_C"/>
</dbReference>
<dbReference type="InterPro" id="IPR000014">
    <property type="entry name" value="PAS"/>
</dbReference>
<feature type="domain" description="Histidine kinase" evidence="14">
    <location>
        <begin position="284"/>
        <end position="505"/>
    </location>
</feature>
<dbReference type="Gene3D" id="1.20.120.160">
    <property type="entry name" value="HPT domain"/>
    <property type="match status" value="1"/>
</dbReference>
<feature type="domain" description="PAC" evidence="17">
    <location>
        <begin position="214"/>
        <end position="266"/>
    </location>
</feature>
<dbReference type="SMART" id="SM00086">
    <property type="entry name" value="PAC"/>
    <property type="match status" value="2"/>
</dbReference>
<keyword evidence="10" id="KW-0902">Two-component regulatory system</keyword>
<feature type="domain" description="PAS" evidence="16">
    <location>
        <begin position="12"/>
        <end position="84"/>
    </location>
</feature>
<dbReference type="Proteomes" id="UP001168528">
    <property type="component" value="Unassembled WGS sequence"/>
</dbReference>
<dbReference type="InterPro" id="IPR005467">
    <property type="entry name" value="His_kinase_dom"/>
</dbReference>
<dbReference type="Pfam" id="PF01627">
    <property type="entry name" value="Hpt"/>
    <property type="match status" value="1"/>
</dbReference>
<dbReference type="PROSITE" id="PS50112">
    <property type="entry name" value="PAS"/>
    <property type="match status" value="1"/>
</dbReference>
<dbReference type="SMART" id="SM00387">
    <property type="entry name" value="HATPase_c"/>
    <property type="match status" value="1"/>
</dbReference>
<dbReference type="SUPFAM" id="SSF52172">
    <property type="entry name" value="CheY-like"/>
    <property type="match status" value="1"/>
</dbReference>
<dbReference type="PROSITE" id="PS50894">
    <property type="entry name" value="HPT"/>
    <property type="match status" value="1"/>
</dbReference>
<dbReference type="InterPro" id="IPR003594">
    <property type="entry name" value="HATPase_dom"/>
</dbReference>
<dbReference type="InterPro" id="IPR008207">
    <property type="entry name" value="Sig_transdc_His_kin_Hpt_dom"/>
</dbReference>
<dbReference type="CDD" id="cd00082">
    <property type="entry name" value="HisKA"/>
    <property type="match status" value="1"/>
</dbReference>
<keyword evidence="11" id="KW-0472">Membrane</keyword>
<dbReference type="InterPro" id="IPR001610">
    <property type="entry name" value="PAC"/>
</dbReference>
<dbReference type="Pfam" id="PF02518">
    <property type="entry name" value="HATPase_c"/>
    <property type="match status" value="1"/>
</dbReference>
<dbReference type="Gene3D" id="3.40.50.2300">
    <property type="match status" value="1"/>
</dbReference>
<dbReference type="SUPFAM" id="SSF55874">
    <property type="entry name" value="ATPase domain of HSP90 chaperone/DNA topoisomerase II/histidine kinase"/>
    <property type="match status" value="1"/>
</dbReference>
<dbReference type="PANTHER" id="PTHR45339">
    <property type="entry name" value="HYBRID SIGNAL TRANSDUCTION HISTIDINE KINASE J"/>
    <property type="match status" value="1"/>
</dbReference>
<evidence type="ECO:0000259" key="14">
    <source>
        <dbReference type="PROSITE" id="PS50109"/>
    </source>
</evidence>
<dbReference type="PRINTS" id="PR00344">
    <property type="entry name" value="BCTRLSENSOR"/>
</dbReference>
<dbReference type="PROSITE" id="PS50110">
    <property type="entry name" value="RESPONSE_REGULATORY"/>
    <property type="match status" value="1"/>
</dbReference>
<evidence type="ECO:0000256" key="11">
    <source>
        <dbReference type="ARBA" id="ARBA00023136"/>
    </source>
</evidence>